<dbReference type="PROSITE" id="PS50850">
    <property type="entry name" value="MFS"/>
    <property type="match status" value="1"/>
</dbReference>
<feature type="transmembrane region" description="Helical" evidence="5">
    <location>
        <begin position="170"/>
        <end position="192"/>
    </location>
</feature>
<feature type="transmembrane region" description="Helical" evidence="5">
    <location>
        <begin position="335"/>
        <end position="360"/>
    </location>
</feature>
<dbReference type="PANTHER" id="PTHR23502:SF64">
    <property type="entry name" value="TRANSPORTER, PUTATIVE (AFU_ORTHOLOGUE AFUA_3G11760)-RELATED"/>
    <property type="match status" value="1"/>
</dbReference>
<dbReference type="InterPro" id="IPR036259">
    <property type="entry name" value="MFS_trans_sf"/>
</dbReference>
<feature type="transmembrane region" description="Helical" evidence="5">
    <location>
        <begin position="81"/>
        <end position="99"/>
    </location>
</feature>
<dbReference type="Gene3D" id="1.20.1250.20">
    <property type="entry name" value="MFS general substrate transporter like domains"/>
    <property type="match status" value="1"/>
</dbReference>
<accession>A0A0C9U9J5</accession>
<evidence type="ECO:0000256" key="2">
    <source>
        <dbReference type="ARBA" id="ARBA00022692"/>
    </source>
</evidence>
<dbReference type="GO" id="GO:0022857">
    <property type="term" value="F:transmembrane transporter activity"/>
    <property type="evidence" value="ECO:0007669"/>
    <property type="project" value="InterPro"/>
</dbReference>
<dbReference type="Proteomes" id="UP000053647">
    <property type="component" value="Unassembled WGS sequence"/>
</dbReference>
<comment type="subcellular location">
    <subcellularLocation>
        <location evidence="1">Membrane</location>
        <topology evidence="1">Multi-pass membrane protein</topology>
    </subcellularLocation>
</comment>
<feature type="transmembrane region" description="Helical" evidence="5">
    <location>
        <begin position="198"/>
        <end position="217"/>
    </location>
</feature>
<feature type="transmembrane region" description="Helical" evidence="5">
    <location>
        <begin position="43"/>
        <end position="61"/>
    </location>
</feature>
<reference evidence="7 8" key="1">
    <citation type="submission" date="2014-06" db="EMBL/GenBank/DDBJ databases">
        <authorList>
            <consortium name="DOE Joint Genome Institute"/>
            <person name="Kuo A."/>
            <person name="Kohler A."/>
            <person name="Nagy L.G."/>
            <person name="Floudas D."/>
            <person name="Copeland A."/>
            <person name="Barry K.W."/>
            <person name="Cichocki N."/>
            <person name="Veneault-Fourrey C."/>
            <person name="LaButti K."/>
            <person name="Lindquist E.A."/>
            <person name="Lipzen A."/>
            <person name="Lundell T."/>
            <person name="Morin E."/>
            <person name="Murat C."/>
            <person name="Sun H."/>
            <person name="Tunlid A."/>
            <person name="Henrissat B."/>
            <person name="Grigoriev I.V."/>
            <person name="Hibbett D.S."/>
            <person name="Martin F."/>
            <person name="Nordberg H.P."/>
            <person name="Cantor M.N."/>
            <person name="Hua S.X."/>
        </authorList>
    </citation>
    <scope>NUCLEOTIDE SEQUENCE [LARGE SCALE GENOMIC DNA]</scope>
    <source>
        <strain evidence="7 8">ATCC 200175</strain>
    </source>
</reference>
<dbReference type="GO" id="GO:0005886">
    <property type="term" value="C:plasma membrane"/>
    <property type="evidence" value="ECO:0007669"/>
    <property type="project" value="TreeGrafter"/>
</dbReference>
<proteinExistence type="predicted"/>
<evidence type="ECO:0000313" key="7">
    <source>
        <dbReference type="EMBL" id="KIJ15641.1"/>
    </source>
</evidence>
<dbReference type="SUPFAM" id="SSF103473">
    <property type="entry name" value="MFS general substrate transporter"/>
    <property type="match status" value="1"/>
</dbReference>
<organism evidence="7 8">
    <name type="scientific">Paxillus involutus ATCC 200175</name>
    <dbReference type="NCBI Taxonomy" id="664439"/>
    <lineage>
        <taxon>Eukaryota</taxon>
        <taxon>Fungi</taxon>
        <taxon>Dikarya</taxon>
        <taxon>Basidiomycota</taxon>
        <taxon>Agaricomycotina</taxon>
        <taxon>Agaricomycetes</taxon>
        <taxon>Agaricomycetidae</taxon>
        <taxon>Boletales</taxon>
        <taxon>Paxilineae</taxon>
        <taxon>Paxillaceae</taxon>
        <taxon>Paxillus</taxon>
    </lineage>
</organism>
<reference evidence="8" key="2">
    <citation type="submission" date="2015-01" db="EMBL/GenBank/DDBJ databases">
        <title>Evolutionary Origins and Diversification of the Mycorrhizal Mutualists.</title>
        <authorList>
            <consortium name="DOE Joint Genome Institute"/>
            <consortium name="Mycorrhizal Genomics Consortium"/>
            <person name="Kohler A."/>
            <person name="Kuo A."/>
            <person name="Nagy L.G."/>
            <person name="Floudas D."/>
            <person name="Copeland A."/>
            <person name="Barry K.W."/>
            <person name="Cichocki N."/>
            <person name="Veneault-Fourrey C."/>
            <person name="LaButti K."/>
            <person name="Lindquist E.A."/>
            <person name="Lipzen A."/>
            <person name="Lundell T."/>
            <person name="Morin E."/>
            <person name="Murat C."/>
            <person name="Riley R."/>
            <person name="Ohm R."/>
            <person name="Sun H."/>
            <person name="Tunlid A."/>
            <person name="Henrissat B."/>
            <person name="Grigoriev I.V."/>
            <person name="Hibbett D.S."/>
            <person name="Martin F."/>
        </authorList>
    </citation>
    <scope>NUCLEOTIDE SEQUENCE [LARGE SCALE GENOMIC DNA]</scope>
    <source>
        <strain evidence="8">ATCC 200175</strain>
    </source>
</reference>
<dbReference type="InterPro" id="IPR011701">
    <property type="entry name" value="MFS"/>
</dbReference>
<evidence type="ECO:0000313" key="8">
    <source>
        <dbReference type="Proteomes" id="UP000053647"/>
    </source>
</evidence>
<evidence type="ECO:0000256" key="4">
    <source>
        <dbReference type="ARBA" id="ARBA00023136"/>
    </source>
</evidence>
<evidence type="ECO:0000256" key="3">
    <source>
        <dbReference type="ARBA" id="ARBA00022989"/>
    </source>
</evidence>
<feature type="transmembrane region" description="Helical" evidence="5">
    <location>
        <begin position="428"/>
        <end position="452"/>
    </location>
</feature>
<name>A0A0C9U9J5_PAXIN</name>
<dbReference type="OrthoDB" id="3066029at2759"/>
<feature type="transmembrane region" description="Helical" evidence="5">
    <location>
        <begin position="366"/>
        <end position="390"/>
    </location>
</feature>
<evidence type="ECO:0000256" key="5">
    <source>
        <dbReference type="SAM" id="Phobius"/>
    </source>
</evidence>
<feature type="transmembrane region" description="Helical" evidence="5">
    <location>
        <begin position="138"/>
        <end position="158"/>
    </location>
</feature>
<feature type="domain" description="Major facilitator superfamily (MFS) profile" evidence="6">
    <location>
        <begin position="43"/>
        <end position="461"/>
    </location>
</feature>
<sequence>MSVDLERTPLLENQDAPLGNNLHDHGSTEDVYSRFNARQRRSILFLVAFAGLITMLVWKSFVPSIPQVAKDLNSDEATVSLAVSLSVLSSAVSAVFWAAQSSAYGRRLIFLWGIPVLCAGSIGVAMCTSVASLFFWRVVQAVGCAGRLALACGVVGDIHPLEERGAAMGLFFGIVLLGTIAAPTIGGAFTTYASWRDLHLVIAAWGCVEFIVIYLSLPETSHSHSVHNKGQAPARPRFLFVNPLISLRLLRSPNLLLANVVAGIGMATEFILLVPIAHTLGKQYNITSEAAIGACFIPHSIGSFLGAPIAGRLSDVMVQMGRKQREGAWVPEDRLRAIYIGGLILAPLSLVGFGLVTTYVEGTLGLVISLILLFINGFGIDFVVNPVNAYTVDLVHSQGAEVMAVGGAFRAIIMATSIALVLPSIQHFGVLTTNIFTAFLMLAGQGLVYLIIRFGNRMRAYIDVGYTTASNL</sequence>
<evidence type="ECO:0000256" key="1">
    <source>
        <dbReference type="ARBA" id="ARBA00004141"/>
    </source>
</evidence>
<feature type="transmembrane region" description="Helical" evidence="5">
    <location>
        <begin position="255"/>
        <end position="278"/>
    </location>
</feature>
<keyword evidence="3 5" id="KW-1133">Transmembrane helix</keyword>
<dbReference type="PANTHER" id="PTHR23502">
    <property type="entry name" value="MAJOR FACILITATOR SUPERFAMILY"/>
    <property type="match status" value="1"/>
</dbReference>
<feature type="transmembrane region" description="Helical" evidence="5">
    <location>
        <begin position="402"/>
        <end position="422"/>
    </location>
</feature>
<protein>
    <recommendedName>
        <fullName evidence="6">Major facilitator superfamily (MFS) profile domain-containing protein</fullName>
    </recommendedName>
</protein>
<gene>
    <name evidence="7" type="ORF">PAXINDRAFT_169076</name>
</gene>
<dbReference type="HOGENOM" id="CLU_008455_8_0_1"/>
<evidence type="ECO:0000259" key="6">
    <source>
        <dbReference type="PROSITE" id="PS50850"/>
    </source>
</evidence>
<dbReference type="EMBL" id="KN819336">
    <property type="protein sequence ID" value="KIJ15641.1"/>
    <property type="molecule type" value="Genomic_DNA"/>
</dbReference>
<dbReference type="AlphaFoldDB" id="A0A0C9U9J5"/>
<keyword evidence="4 5" id="KW-0472">Membrane</keyword>
<keyword evidence="2 5" id="KW-0812">Transmembrane</keyword>
<feature type="transmembrane region" description="Helical" evidence="5">
    <location>
        <begin position="108"/>
        <end position="132"/>
    </location>
</feature>
<dbReference type="Pfam" id="PF07690">
    <property type="entry name" value="MFS_1"/>
    <property type="match status" value="1"/>
</dbReference>
<keyword evidence="8" id="KW-1185">Reference proteome</keyword>
<dbReference type="InterPro" id="IPR020846">
    <property type="entry name" value="MFS_dom"/>
</dbReference>
<feature type="transmembrane region" description="Helical" evidence="5">
    <location>
        <begin position="290"/>
        <end position="314"/>
    </location>
</feature>